<reference evidence="2 3" key="1">
    <citation type="submission" date="2023-01" db="EMBL/GenBank/DDBJ databases">
        <authorList>
            <person name="Whitehead M."/>
        </authorList>
    </citation>
    <scope>NUCLEOTIDE SEQUENCE [LARGE SCALE GENOMIC DNA]</scope>
</reference>
<sequence>MRYRRRTSDGRPSADNVYTTGEDASSQRTVNRYGGEWNDGDRASTERDEISRVGEIGGMASVATYGLELT</sequence>
<evidence type="ECO:0000256" key="1">
    <source>
        <dbReference type="SAM" id="MobiDB-lite"/>
    </source>
</evidence>
<accession>A0AAV0XV20</accession>
<organism evidence="2 3">
    <name type="scientific">Macrosiphum euphorbiae</name>
    <name type="common">potato aphid</name>
    <dbReference type="NCBI Taxonomy" id="13131"/>
    <lineage>
        <taxon>Eukaryota</taxon>
        <taxon>Metazoa</taxon>
        <taxon>Ecdysozoa</taxon>
        <taxon>Arthropoda</taxon>
        <taxon>Hexapoda</taxon>
        <taxon>Insecta</taxon>
        <taxon>Pterygota</taxon>
        <taxon>Neoptera</taxon>
        <taxon>Paraneoptera</taxon>
        <taxon>Hemiptera</taxon>
        <taxon>Sternorrhyncha</taxon>
        <taxon>Aphidomorpha</taxon>
        <taxon>Aphidoidea</taxon>
        <taxon>Aphididae</taxon>
        <taxon>Macrosiphini</taxon>
        <taxon>Macrosiphum</taxon>
    </lineage>
</organism>
<protein>
    <submittedName>
        <fullName evidence="2">Uncharacterized protein</fullName>
    </submittedName>
</protein>
<name>A0AAV0XV20_9HEMI</name>
<proteinExistence type="predicted"/>
<comment type="caution">
    <text evidence="2">The sequence shown here is derived from an EMBL/GenBank/DDBJ whole genome shotgun (WGS) entry which is preliminary data.</text>
</comment>
<feature type="compositionally biased region" description="Basic and acidic residues" evidence="1">
    <location>
        <begin position="39"/>
        <end position="50"/>
    </location>
</feature>
<keyword evidence="3" id="KW-1185">Reference proteome</keyword>
<feature type="compositionally biased region" description="Polar residues" evidence="1">
    <location>
        <begin position="16"/>
        <end position="30"/>
    </location>
</feature>
<dbReference type="EMBL" id="CARXXK010001015">
    <property type="protein sequence ID" value="CAI6371747.1"/>
    <property type="molecule type" value="Genomic_DNA"/>
</dbReference>
<evidence type="ECO:0000313" key="2">
    <source>
        <dbReference type="EMBL" id="CAI6371747.1"/>
    </source>
</evidence>
<feature type="region of interest" description="Disordered" evidence="1">
    <location>
        <begin position="1"/>
        <end position="50"/>
    </location>
</feature>
<evidence type="ECO:0000313" key="3">
    <source>
        <dbReference type="Proteomes" id="UP001160148"/>
    </source>
</evidence>
<dbReference type="Proteomes" id="UP001160148">
    <property type="component" value="Unassembled WGS sequence"/>
</dbReference>
<dbReference type="AlphaFoldDB" id="A0AAV0XV20"/>
<gene>
    <name evidence="2" type="ORF">MEUPH1_LOCUS25713</name>
</gene>